<dbReference type="RefSeq" id="XP_010246640.1">
    <property type="nucleotide sequence ID" value="XM_010248338.2"/>
</dbReference>
<evidence type="ECO:0000256" key="1">
    <source>
        <dbReference type="ARBA" id="ARBA00004906"/>
    </source>
</evidence>
<dbReference type="Pfam" id="PF26522">
    <property type="entry name" value="ARM_6"/>
    <property type="match status" value="1"/>
</dbReference>
<sequence>MKSLKYGAGKNKGVSNHMLTLHQRLLHALNLGINTSGQYTGYFLSMWIWVHEACFTISSESYSQDSMILIKLNYSKEDSIPHILVALEGILLSRNDTVLGMTVNVIVKLVDVLGDSILKYNVLELVHPLSSLLSIIQSTTAVSCVTALNQILSKLTPWRFKRQQEIWKILKSTNTVDHIVCGLQDFLLGTKSLEYFQEMASLLSTILWRWPSSRYSVWSNGTLLEGLGDTSLKHNSSVKVTILQLYSAIALCGNGTTKLLENGEAPLLMMVQCMGNSHPYSVRIEAFKLVQCLVRSEKSCLALMRLYGKSIVKAILNTMHDWSLCSGKVATNEVALLVEACRLALITRWAGDHHFYFWKFGVHQIILDLLLSNFHKSKQNQHFFFLKELLNTARKGLDANCLLILRPYIWDILGWLAIHFAEDYNPQMHEVKHYLDLLNACACLACVDSIHKGRQVLQNDLLYTSKHEPALRAVLLMVYSPCKYIASQTRHVLSELLIPNEEDLEYLLDALRSTTSKDKFFVSDNHQIVINLMGLACYSCLPICQNIIIKNEGIEVLHSVIRWCCNNQVHIRRSSIASHLYHTSEETICCWTHNDDWEGADILLFFSLWVLSELIPNLSFARNHKEVTSAWVVDVLVLEKFEIQMLMDKLLEICSDTSSPGPKWFATYILSYFGIYGFPSGLGRRIAKALDETELADMKLIPANGEPQNVHTAIIIARCPSLLPPNDLPLNERTDDECAARKCPENFSGNFRRKIRLSSHVDFQALTKLLAFVYSGFTEVGNDLVKNLKLLARRCNVQLLSDMLSKRRPKWGNPFPCYDLTPLLPSGHYFSDIVLEAKVTEVAKSTCNVCSLLLPHVHAHKVILWSSCDYLRALFQSGMQESQSQTIKVPVGWEALVKLVNWFYLDELPKSSLCCLFHNMDVDQQINELEPYIELYWLAEFWFLEEVQKSSLGVVISCLSSNRHLSVKVIQIAANLSLWKMAEAAASYLAPLYPQLRNSGELESLDEELVDLVRSSHVRLSQEGVSDKLE</sequence>
<dbReference type="InParanoid" id="A0A1U7Z3D6"/>
<dbReference type="InterPro" id="IPR059007">
    <property type="entry name" value="ARM_At1g04390"/>
</dbReference>
<organism evidence="3 4">
    <name type="scientific">Nelumbo nucifera</name>
    <name type="common">Sacred lotus</name>
    <dbReference type="NCBI Taxonomy" id="4432"/>
    <lineage>
        <taxon>Eukaryota</taxon>
        <taxon>Viridiplantae</taxon>
        <taxon>Streptophyta</taxon>
        <taxon>Embryophyta</taxon>
        <taxon>Tracheophyta</taxon>
        <taxon>Spermatophyta</taxon>
        <taxon>Magnoliopsida</taxon>
        <taxon>Proteales</taxon>
        <taxon>Nelumbonaceae</taxon>
        <taxon>Nelumbo</taxon>
    </lineage>
</organism>
<dbReference type="PANTHER" id="PTHR35918:SF1">
    <property type="entry name" value="BTB DOMAIN-CONTAINING PROTEIN"/>
    <property type="match status" value="1"/>
</dbReference>
<dbReference type="Proteomes" id="UP000189703">
    <property type="component" value="Unplaced"/>
</dbReference>
<dbReference type="OMA" id="CLNILFT"/>
<dbReference type="Pfam" id="PF00651">
    <property type="entry name" value="BTB"/>
    <property type="match status" value="1"/>
</dbReference>
<dbReference type="SUPFAM" id="SSF54695">
    <property type="entry name" value="POZ domain"/>
    <property type="match status" value="1"/>
</dbReference>
<gene>
    <name evidence="4" type="primary">LOC104589885</name>
</gene>
<evidence type="ECO:0000259" key="2">
    <source>
        <dbReference type="PROSITE" id="PS50097"/>
    </source>
</evidence>
<dbReference type="CDD" id="cd18186">
    <property type="entry name" value="BTB_POZ_ZBTB_KLHL-like"/>
    <property type="match status" value="1"/>
</dbReference>
<name>A0A1U7Z3D6_NELNU</name>
<protein>
    <submittedName>
        <fullName evidence="4">BTB/POZ domain-containing protein At1g04390 isoform X1</fullName>
    </submittedName>
</protein>
<dbReference type="InterPro" id="IPR011333">
    <property type="entry name" value="SKP1/BTB/POZ_sf"/>
</dbReference>
<accession>A0A1U7Z3D6</accession>
<dbReference type="eggNOG" id="ENOG502QR8C">
    <property type="taxonomic scope" value="Eukaryota"/>
</dbReference>
<dbReference type="InterPro" id="IPR016024">
    <property type="entry name" value="ARM-type_fold"/>
</dbReference>
<reference evidence="4" key="1">
    <citation type="submission" date="2025-08" db="UniProtKB">
        <authorList>
            <consortium name="RefSeq"/>
        </authorList>
    </citation>
    <scope>IDENTIFICATION</scope>
</reference>
<dbReference type="PANTHER" id="PTHR35918">
    <property type="entry name" value="OS06G0674800 PROTEIN"/>
    <property type="match status" value="1"/>
</dbReference>
<evidence type="ECO:0000313" key="4">
    <source>
        <dbReference type="RefSeq" id="XP_010246640.1"/>
    </source>
</evidence>
<dbReference type="STRING" id="4432.A0A1U7Z3D6"/>
<dbReference type="PROSITE" id="PS50097">
    <property type="entry name" value="BTB"/>
    <property type="match status" value="1"/>
</dbReference>
<dbReference type="GeneID" id="104589885"/>
<evidence type="ECO:0000313" key="3">
    <source>
        <dbReference type="Proteomes" id="UP000189703"/>
    </source>
</evidence>
<dbReference type="AlphaFoldDB" id="A0A1U7Z3D6"/>
<dbReference type="SUPFAM" id="SSF48371">
    <property type="entry name" value="ARM repeat"/>
    <property type="match status" value="1"/>
</dbReference>
<dbReference type="FunCoup" id="A0A1U7Z3D6">
    <property type="interactions" value="2061"/>
</dbReference>
<dbReference type="OrthoDB" id="418748at2759"/>
<feature type="domain" description="BTB" evidence="2">
    <location>
        <begin position="831"/>
        <end position="912"/>
    </location>
</feature>
<dbReference type="Gene3D" id="3.30.710.10">
    <property type="entry name" value="Potassium Channel Kv1.1, Chain A"/>
    <property type="match status" value="2"/>
</dbReference>
<dbReference type="InterPro" id="IPR000210">
    <property type="entry name" value="BTB/POZ_dom"/>
</dbReference>
<dbReference type="InterPro" id="IPR044953">
    <property type="entry name" value="At1g04390-like"/>
</dbReference>
<comment type="pathway">
    <text evidence="1">Protein modification; protein ubiquitination.</text>
</comment>
<proteinExistence type="predicted"/>
<dbReference type="KEGG" id="nnu:104589885"/>
<keyword evidence="3" id="KW-1185">Reference proteome</keyword>